<sequence length="106" mass="12458">MAGDLMLSGVEERKELWLLFERHPSPSVRYVFNLARLWIRRGARFEWSDFHAATYGLAFDCPDIFRMSYQEEVRVYQPHLSTRLMASMAGNSGWTHCWMNAFPGRP</sequence>
<protein>
    <submittedName>
        <fullName evidence="1">Uncharacterized protein</fullName>
    </submittedName>
</protein>
<evidence type="ECO:0000313" key="1">
    <source>
        <dbReference type="EMBL" id="KAL2834707.1"/>
    </source>
</evidence>
<keyword evidence="2" id="KW-1185">Reference proteome</keyword>
<dbReference type="EMBL" id="JBFXLU010000216">
    <property type="protein sequence ID" value="KAL2834707.1"/>
    <property type="molecule type" value="Genomic_DNA"/>
</dbReference>
<dbReference type="Proteomes" id="UP001610446">
    <property type="component" value="Unassembled WGS sequence"/>
</dbReference>
<evidence type="ECO:0000313" key="2">
    <source>
        <dbReference type="Proteomes" id="UP001610446"/>
    </source>
</evidence>
<gene>
    <name evidence="1" type="ORF">BJY01DRAFT_224154</name>
</gene>
<name>A0ABR4J4G5_9EURO</name>
<organism evidence="1 2">
    <name type="scientific">Aspergillus pseudoustus</name>
    <dbReference type="NCBI Taxonomy" id="1810923"/>
    <lineage>
        <taxon>Eukaryota</taxon>
        <taxon>Fungi</taxon>
        <taxon>Dikarya</taxon>
        <taxon>Ascomycota</taxon>
        <taxon>Pezizomycotina</taxon>
        <taxon>Eurotiomycetes</taxon>
        <taxon>Eurotiomycetidae</taxon>
        <taxon>Eurotiales</taxon>
        <taxon>Aspergillaceae</taxon>
        <taxon>Aspergillus</taxon>
        <taxon>Aspergillus subgen. Nidulantes</taxon>
    </lineage>
</organism>
<accession>A0ABR4J4G5</accession>
<reference evidence="1 2" key="1">
    <citation type="submission" date="2024-07" db="EMBL/GenBank/DDBJ databases">
        <title>Section-level genome sequencing and comparative genomics of Aspergillus sections Usti and Cavernicolus.</title>
        <authorList>
            <consortium name="Lawrence Berkeley National Laboratory"/>
            <person name="Nybo J.L."/>
            <person name="Vesth T.C."/>
            <person name="Theobald S."/>
            <person name="Frisvad J.C."/>
            <person name="Larsen T.O."/>
            <person name="Kjaerboelling I."/>
            <person name="Rothschild-Mancinelli K."/>
            <person name="Lyhne E.K."/>
            <person name="Kogle M.E."/>
            <person name="Barry K."/>
            <person name="Clum A."/>
            <person name="Na H."/>
            <person name="Ledsgaard L."/>
            <person name="Lin J."/>
            <person name="Lipzen A."/>
            <person name="Kuo A."/>
            <person name="Riley R."/>
            <person name="Mondo S."/>
            <person name="Labutti K."/>
            <person name="Haridas S."/>
            <person name="Pangalinan J."/>
            <person name="Salamov A.A."/>
            <person name="Simmons B.A."/>
            <person name="Magnuson J.K."/>
            <person name="Chen J."/>
            <person name="Drula E."/>
            <person name="Henrissat B."/>
            <person name="Wiebenga A."/>
            <person name="Lubbers R.J."/>
            <person name="Gomes A.C."/>
            <person name="Makela M.R."/>
            <person name="Stajich J."/>
            <person name="Grigoriev I.V."/>
            <person name="Mortensen U.H."/>
            <person name="De Vries R.P."/>
            <person name="Baker S.E."/>
            <person name="Andersen M.R."/>
        </authorList>
    </citation>
    <scope>NUCLEOTIDE SEQUENCE [LARGE SCALE GENOMIC DNA]</scope>
    <source>
        <strain evidence="1 2">CBS 123904</strain>
    </source>
</reference>
<comment type="caution">
    <text evidence="1">The sequence shown here is derived from an EMBL/GenBank/DDBJ whole genome shotgun (WGS) entry which is preliminary data.</text>
</comment>
<proteinExistence type="predicted"/>